<dbReference type="Pfam" id="PF13602">
    <property type="entry name" value="ADH_zinc_N_2"/>
    <property type="match status" value="1"/>
</dbReference>
<dbReference type="PANTHER" id="PTHR44154">
    <property type="entry name" value="QUINONE OXIDOREDUCTASE"/>
    <property type="match status" value="1"/>
</dbReference>
<evidence type="ECO:0000313" key="4">
    <source>
        <dbReference type="Proteomes" id="UP000196320"/>
    </source>
</evidence>
<dbReference type="InterPro" id="IPR036291">
    <property type="entry name" value="NAD(P)-bd_dom_sf"/>
</dbReference>
<evidence type="ECO:0000256" key="1">
    <source>
        <dbReference type="ARBA" id="ARBA00022857"/>
    </source>
</evidence>
<name>A0A1R4JTM2_9MICO</name>
<keyword evidence="3" id="KW-0456">Lyase</keyword>
<dbReference type="Gene3D" id="3.90.180.10">
    <property type="entry name" value="Medium-chain alcohol dehydrogenases, catalytic domain"/>
    <property type="match status" value="1"/>
</dbReference>
<evidence type="ECO:0000313" key="3">
    <source>
        <dbReference type="EMBL" id="SJN35329.1"/>
    </source>
</evidence>
<dbReference type="GO" id="GO:0016829">
    <property type="term" value="F:lyase activity"/>
    <property type="evidence" value="ECO:0007669"/>
    <property type="project" value="UniProtKB-KW"/>
</dbReference>
<dbReference type="AlphaFoldDB" id="A0A1R4JTM2"/>
<organism evidence="3 4">
    <name type="scientific">Microbacterium esteraromaticum</name>
    <dbReference type="NCBI Taxonomy" id="57043"/>
    <lineage>
        <taxon>Bacteria</taxon>
        <taxon>Bacillati</taxon>
        <taxon>Actinomycetota</taxon>
        <taxon>Actinomycetes</taxon>
        <taxon>Micrococcales</taxon>
        <taxon>Microbacteriaceae</taxon>
        <taxon>Microbacterium</taxon>
    </lineage>
</organism>
<dbReference type="SUPFAM" id="SSF50129">
    <property type="entry name" value="GroES-like"/>
    <property type="match status" value="1"/>
</dbReference>
<dbReference type="PANTHER" id="PTHR44154:SF1">
    <property type="entry name" value="QUINONE OXIDOREDUCTASE"/>
    <property type="match status" value="1"/>
</dbReference>
<protein>
    <submittedName>
        <fullName evidence="3">Bifunctional protein: zinc-containing alcohol dehydrogenase quinone oxidoreductase ( NADPH:quinone reductase) Similar to arginate lyase</fullName>
        <ecNumber evidence="3">1.1.1.-</ecNumber>
    </submittedName>
</protein>
<dbReference type="EMBL" id="FUKO01000020">
    <property type="protein sequence ID" value="SJN35329.1"/>
    <property type="molecule type" value="Genomic_DNA"/>
</dbReference>
<proteinExistence type="predicted"/>
<dbReference type="EC" id="1.1.1.-" evidence="3"/>
<dbReference type="Pfam" id="PF08240">
    <property type="entry name" value="ADH_N"/>
    <property type="match status" value="1"/>
</dbReference>
<gene>
    <name evidence="3" type="ORF">FM104_08835</name>
</gene>
<dbReference type="SUPFAM" id="SSF51735">
    <property type="entry name" value="NAD(P)-binding Rossmann-fold domains"/>
    <property type="match status" value="1"/>
</dbReference>
<accession>A0A1R4JTM2</accession>
<sequence>MQRMNAFVLASSGAHAPEFASVAVPQVGERELLVRIMAVGVGIHDSYFLPGGMAFPFPIGIEAAGIVEAIGAGVDSHKVSDRIAFVSMMQPKGGVWAEYAVISVDSLILPMPDAMTFEQAAAVPVAGNTALRALRALTDLPDDGSLFIAGASGAVGTFAVQLANQRGWAVAASASPRNHDYLIELGARLAVDYHEADWSEDVLRWSTDGVDGAIAIQPNTTASSMRVVKSGGAVVTVSADQVESAGGVHVTGLAYGADVRSELDALMDDIMTDRITLKIEQVYPFAEADRALAKVQTRRARGKIVLSLSA</sequence>
<dbReference type="InterPro" id="IPR051603">
    <property type="entry name" value="Zinc-ADH_QOR/CCCR"/>
</dbReference>
<feature type="domain" description="Enoyl reductase (ER)" evidence="2">
    <location>
        <begin position="13"/>
        <end position="306"/>
    </location>
</feature>
<dbReference type="InterPro" id="IPR020843">
    <property type="entry name" value="ER"/>
</dbReference>
<dbReference type="OrthoDB" id="9790818at2"/>
<evidence type="ECO:0000259" key="2">
    <source>
        <dbReference type="SMART" id="SM00829"/>
    </source>
</evidence>
<dbReference type="SMART" id="SM00829">
    <property type="entry name" value="PKS_ER"/>
    <property type="match status" value="1"/>
</dbReference>
<dbReference type="CDD" id="cd05289">
    <property type="entry name" value="MDR_like_2"/>
    <property type="match status" value="1"/>
</dbReference>
<dbReference type="Gene3D" id="3.40.50.720">
    <property type="entry name" value="NAD(P)-binding Rossmann-like Domain"/>
    <property type="match status" value="1"/>
</dbReference>
<keyword evidence="4" id="KW-1185">Reference proteome</keyword>
<keyword evidence="3" id="KW-0560">Oxidoreductase</keyword>
<dbReference type="InterPro" id="IPR011032">
    <property type="entry name" value="GroES-like_sf"/>
</dbReference>
<reference evidence="3 4" key="1">
    <citation type="submission" date="2017-02" db="EMBL/GenBank/DDBJ databases">
        <authorList>
            <person name="Peterson S.W."/>
        </authorList>
    </citation>
    <scope>NUCLEOTIDE SEQUENCE [LARGE SCALE GENOMIC DNA]</scope>
    <source>
        <strain evidence="3 4">B Mb 05.01</strain>
    </source>
</reference>
<dbReference type="Proteomes" id="UP000196320">
    <property type="component" value="Unassembled WGS sequence"/>
</dbReference>
<dbReference type="InterPro" id="IPR013154">
    <property type="entry name" value="ADH-like_N"/>
</dbReference>
<dbReference type="GO" id="GO:0016491">
    <property type="term" value="F:oxidoreductase activity"/>
    <property type="evidence" value="ECO:0007669"/>
    <property type="project" value="UniProtKB-KW"/>
</dbReference>
<keyword evidence="1" id="KW-0521">NADP</keyword>